<evidence type="ECO:0000313" key="3">
    <source>
        <dbReference type="EMBL" id="SDG92798.1"/>
    </source>
</evidence>
<dbReference type="Proteomes" id="UP000198607">
    <property type="component" value="Unassembled WGS sequence"/>
</dbReference>
<name>A0A1G7Y8L3_9RHOO</name>
<feature type="signal peptide" evidence="2">
    <location>
        <begin position="1"/>
        <end position="21"/>
    </location>
</feature>
<evidence type="ECO:0000313" key="4">
    <source>
        <dbReference type="Proteomes" id="UP000198607"/>
    </source>
</evidence>
<protein>
    <submittedName>
        <fullName evidence="3">Uncharacterized protein</fullName>
    </submittedName>
</protein>
<organism evidence="3 4">
    <name type="scientific">Propionivibrio dicarboxylicus</name>
    <dbReference type="NCBI Taxonomy" id="83767"/>
    <lineage>
        <taxon>Bacteria</taxon>
        <taxon>Pseudomonadati</taxon>
        <taxon>Pseudomonadota</taxon>
        <taxon>Betaproteobacteria</taxon>
        <taxon>Rhodocyclales</taxon>
        <taxon>Rhodocyclaceae</taxon>
        <taxon>Propionivibrio</taxon>
    </lineage>
</organism>
<feature type="compositionally biased region" description="Low complexity" evidence="1">
    <location>
        <begin position="22"/>
        <end position="33"/>
    </location>
</feature>
<dbReference type="OrthoDB" id="8596181at2"/>
<dbReference type="EMBL" id="FNCY01000002">
    <property type="protein sequence ID" value="SDG92798.1"/>
    <property type="molecule type" value="Genomic_DNA"/>
</dbReference>
<sequence length="106" mass="10762">MKLIPSLLIPLSIFAAAVAHAAEPAPANTGAPAPNSPPPHHRHGDMKGPPPFDPALCQGKAPGTVVELRMPDGRALRGSCQLVFLPDMPGQAAAPAQPAASAGKRP</sequence>
<dbReference type="AlphaFoldDB" id="A0A1G7Y8L3"/>
<feature type="region of interest" description="Disordered" evidence="1">
    <location>
        <begin position="22"/>
        <end position="59"/>
    </location>
</feature>
<evidence type="ECO:0000256" key="1">
    <source>
        <dbReference type="SAM" id="MobiDB-lite"/>
    </source>
</evidence>
<feature type="chain" id="PRO_5011546143" evidence="2">
    <location>
        <begin position="22"/>
        <end position="106"/>
    </location>
</feature>
<keyword evidence="4" id="KW-1185">Reference proteome</keyword>
<reference evidence="3 4" key="1">
    <citation type="submission" date="2016-10" db="EMBL/GenBank/DDBJ databases">
        <authorList>
            <person name="de Groot N.N."/>
        </authorList>
    </citation>
    <scope>NUCLEOTIDE SEQUENCE [LARGE SCALE GENOMIC DNA]</scope>
    <source>
        <strain evidence="3 4">DSM 5885</strain>
    </source>
</reference>
<proteinExistence type="predicted"/>
<dbReference type="STRING" id="83767.SAMN05660652_00928"/>
<accession>A0A1G7Y8L3</accession>
<dbReference type="RefSeq" id="WP_091934356.1">
    <property type="nucleotide sequence ID" value="NZ_FNCY01000002.1"/>
</dbReference>
<evidence type="ECO:0000256" key="2">
    <source>
        <dbReference type="SAM" id="SignalP"/>
    </source>
</evidence>
<gene>
    <name evidence="3" type="ORF">SAMN05660652_00928</name>
</gene>
<keyword evidence="2" id="KW-0732">Signal</keyword>